<dbReference type="AlphaFoldDB" id="G0UU60"/>
<dbReference type="EMBL" id="HE575322">
    <property type="protein sequence ID" value="CCC92924.1"/>
    <property type="molecule type" value="Genomic_DNA"/>
</dbReference>
<feature type="coiled-coil region" evidence="1">
    <location>
        <begin position="294"/>
        <end position="346"/>
    </location>
</feature>
<organism evidence="2">
    <name type="scientific">Trypanosoma congolense (strain IL3000)</name>
    <dbReference type="NCBI Taxonomy" id="1068625"/>
    <lineage>
        <taxon>Eukaryota</taxon>
        <taxon>Discoba</taxon>
        <taxon>Euglenozoa</taxon>
        <taxon>Kinetoplastea</taxon>
        <taxon>Metakinetoplastina</taxon>
        <taxon>Trypanosomatida</taxon>
        <taxon>Trypanosomatidae</taxon>
        <taxon>Trypanosoma</taxon>
        <taxon>Nannomonas</taxon>
    </lineage>
</organism>
<sequence length="374" mass="42012">MGEVDTERILEELCRAKQNLSEVIDECVFLESQCEQTEGRLKAELLDRDRRIAEISAALMEMMMYTSLMERRVIAPAFGALGSVINRMPAVNVRRTAAIRRVVEALQPCQEPCRFNPPKMTKFQRTVPPSGAASSDGLKDALMPTIEEASALLNGLLKEKVDLAARISRVAFHISNAEGSEHSTTNQGAPAADVDDLHQDILKAAQAFHAHGNEQLEKNEREEAKGDNYHEEELKRLRDIIRDHENTIRQLRLVVSSRSANDEIPTRLEKGDPDVGLTNKKTVAQYSFDDKAIVQDLTKKLSEAEARLIALEECSTKEREALQGELKQARNRSMEERNEYNSVVERLTADLEYLVEENAVLRGSAKKRKYAKAA</sequence>
<gene>
    <name evidence="2" type="ORF">TCIL3000_9_3210</name>
</gene>
<name>G0UU60_TRYCI</name>
<dbReference type="VEuPathDB" id="TriTrypDB:TcIL3000_9_3210"/>
<evidence type="ECO:0000313" key="2">
    <source>
        <dbReference type="EMBL" id="CCC92924.1"/>
    </source>
</evidence>
<protein>
    <submittedName>
        <fullName evidence="2">Uncharacterized protein</fullName>
    </submittedName>
</protein>
<proteinExistence type="predicted"/>
<evidence type="ECO:0000256" key="1">
    <source>
        <dbReference type="SAM" id="Coils"/>
    </source>
</evidence>
<accession>G0UU60</accession>
<reference evidence="2" key="1">
    <citation type="journal article" date="2012" name="Proc. Natl. Acad. Sci. U.S.A.">
        <title>Antigenic diversity is generated by distinct evolutionary mechanisms in African trypanosome species.</title>
        <authorList>
            <person name="Jackson A.P."/>
            <person name="Berry A."/>
            <person name="Aslett M."/>
            <person name="Allison H.C."/>
            <person name="Burton P."/>
            <person name="Vavrova-Anderson J."/>
            <person name="Brown R."/>
            <person name="Browne H."/>
            <person name="Corton N."/>
            <person name="Hauser H."/>
            <person name="Gamble J."/>
            <person name="Gilderthorp R."/>
            <person name="Marcello L."/>
            <person name="McQuillan J."/>
            <person name="Otto T.D."/>
            <person name="Quail M.A."/>
            <person name="Sanders M.J."/>
            <person name="van Tonder A."/>
            <person name="Ginger M.L."/>
            <person name="Field M.C."/>
            <person name="Barry J.D."/>
            <person name="Hertz-Fowler C."/>
            <person name="Berriman M."/>
        </authorList>
    </citation>
    <scope>NUCLEOTIDE SEQUENCE</scope>
    <source>
        <strain evidence="2">IL3000</strain>
    </source>
</reference>
<keyword evidence="1" id="KW-0175">Coiled coil</keyword>